<evidence type="ECO:0000313" key="2">
    <source>
        <dbReference type="Proteomes" id="UP001152622"/>
    </source>
</evidence>
<evidence type="ECO:0000313" key="1">
    <source>
        <dbReference type="EMBL" id="KAJ8344327.1"/>
    </source>
</evidence>
<comment type="caution">
    <text evidence="1">The sequence shown here is derived from an EMBL/GenBank/DDBJ whole genome shotgun (WGS) entry which is preliminary data.</text>
</comment>
<protein>
    <submittedName>
        <fullName evidence="1">Uncharacterized protein</fullName>
    </submittedName>
</protein>
<organism evidence="1 2">
    <name type="scientific">Synaphobranchus kaupii</name>
    <name type="common">Kaup's arrowtooth eel</name>
    <dbReference type="NCBI Taxonomy" id="118154"/>
    <lineage>
        <taxon>Eukaryota</taxon>
        <taxon>Metazoa</taxon>
        <taxon>Chordata</taxon>
        <taxon>Craniata</taxon>
        <taxon>Vertebrata</taxon>
        <taxon>Euteleostomi</taxon>
        <taxon>Actinopterygii</taxon>
        <taxon>Neopterygii</taxon>
        <taxon>Teleostei</taxon>
        <taxon>Anguilliformes</taxon>
        <taxon>Synaphobranchidae</taxon>
        <taxon>Synaphobranchus</taxon>
    </lineage>
</organism>
<name>A0A9Q1EST9_SYNKA</name>
<dbReference type="Proteomes" id="UP001152622">
    <property type="component" value="Chromosome 13"/>
</dbReference>
<reference evidence="1" key="1">
    <citation type="journal article" date="2023" name="Science">
        <title>Genome structures resolve the early diversification of teleost fishes.</title>
        <authorList>
            <person name="Parey E."/>
            <person name="Louis A."/>
            <person name="Montfort J."/>
            <person name="Bouchez O."/>
            <person name="Roques C."/>
            <person name="Iampietro C."/>
            <person name="Lluch J."/>
            <person name="Castinel A."/>
            <person name="Donnadieu C."/>
            <person name="Desvignes T."/>
            <person name="Floi Bucao C."/>
            <person name="Jouanno E."/>
            <person name="Wen M."/>
            <person name="Mejri S."/>
            <person name="Dirks R."/>
            <person name="Jansen H."/>
            <person name="Henkel C."/>
            <person name="Chen W.J."/>
            <person name="Zahm M."/>
            <person name="Cabau C."/>
            <person name="Klopp C."/>
            <person name="Thompson A.W."/>
            <person name="Robinson-Rechavi M."/>
            <person name="Braasch I."/>
            <person name="Lecointre G."/>
            <person name="Bobe J."/>
            <person name="Postlethwait J.H."/>
            <person name="Berthelot C."/>
            <person name="Roest Crollius H."/>
            <person name="Guiguen Y."/>
        </authorList>
    </citation>
    <scope>NUCLEOTIDE SEQUENCE</scope>
    <source>
        <strain evidence="1">WJC10195</strain>
    </source>
</reference>
<keyword evidence="2" id="KW-1185">Reference proteome</keyword>
<dbReference type="EMBL" id="JAINUF010000013">
    <property type="protein sequence ID" value="KAJ8344327.1"/>
    <property type="molecule type" value="Genomic_DNA"/>
</dbReference>
<dbReference type="AlphaFoldDB" id="A0A9Q1EST9"/>
<proteinExistence type="predicted"/>
<sequence>MESGGTFWRSSPFSPSQAQCSAIRRIPPLICDSRPADLRILEHRPRSRVVGEEPAHIKGRKGCAEKDAARSSPDYLDTNIFAVYVHTKRKKLIKPSEVLLILAQQLDWHRPKFYASKSREMVPDDSHSQPTGLAAELADFPSRPSVCLQSAQSGLDFR</sequence>
<gene>
    <name evidence="1" type="ORF">SKAU_G00316560</name>
</gene>
<accession>A0A9Q1EST9</accession>